<keyword evidence="3" id="KW-1185">Reference proteome</keyword>
<dbReference type="GeneID" id="54586390"/>
<protein>
    <submittedName>
        <fullName evidence="2">Uncharacterized protein</fullName>
    </submittedName>
</protein>
<dbReference type="Proteomes" id="UP000800094">
    <property type="component" value="Unassembled WGS sequence"/>
</dbReference>
<accession>A0A6A6IMH8</accession>
<organism evidence="2 3">
    <name type="scientific">Trematosphaeria pertusa</name>
    <dbReference type="NCBI Taxonomy" id="390896"/>
    <lineage>
        <taxon>Eukaryota</taxon>
        <taxon>Fungi</taxon>
        <taxon>Dikarya</taxon>
        <taxon>Ascomycota</taxon>
        <taxon>Pezizomycotina</taxon>
        <taxon>Dothideomycetes</taxon>
        <taxon>Pleosporomycetidae</taxon>
        <taxon>Pleosporales</taxon>
        <taxon>Massarineae</taxon>
        <taxon>Trematosphaeriaceae</taxon>
        <taxon>Trematosphaeria</taxon>
    </lineage>
</organism>
<dbReference type="InterPro" id="IPR022085">
    <property type="entry name" value="OpdG"/>
</dbReference>
<reference evidence="2" key="1">
    <citation type="journal article" date="2020" name="Stud. Mycol.">
        <title>101 Dothideomycetes genomes: a test case for predicting lifestyles and emergence of pathogens.</title>
        <authorList>
            <person name="Haridas S."/>
            <person name="Albert R."/>
            <person name="Binder M."/>
            <person name="Bloem J."/>
            <person name="Labutti K."/>
            <person name="Salamov A."/>
            <person name="Andreopoulos B."/>
            <person name="Baker S."/>
            <person name="Barry K."/>
            <person name="Bills G."/>
            <person name="Bluhm B."/>
            <person name="Cannon C."/>
            <person name="Castanera R."/>
            <person name="Culley D."/>
            <person name="Daum C."/>
            <person name="Ezra D."/>
            <person name="Gonzalez J."/>
            <person name="Henrissat B."/>
            <person name="Kuo A."/>
            <person name="Liang C."/>
            <person name="Lipzen A."/>
            <person name="Lutzoni F."/>
            <person name="Magnuson J."/>
            <person name="Mondo S."/>
            <person name="Nolan M."/>
            <person name="Ohm R."/>
            <person name="Pangilinan J."/>
            <person name="Park H.-J."/>
            <person name="Ramirez L."/>
            <person name="Alfaro M."/>
            <person name="Sun H."/>
            <person name="Tritt A."/>
            <person name="Yoshinaga Y."/>
            <person name="Zwiers L.-H."/>
            <person name="Turgeon B."/>
            <person name="Goodwin S."/>
            <person name="Spatafora J."/>
            <person name="Crous P."/>
            <person name="Grigoriev I."/>
        </authorList>
    </citation>
    <scope>NUCLEOTIDE SEQUENCE</scope>
    <source>
        <strain evidence="2">CBS 122368</strain>
    </source>
</reference>
<evidence type="ECO:0000313" key="3">
    <source>
        <dbReference type="Proteomes" id="UP000800094"/>
    </source>
</evidence>
<dbReference type="RefSeq" id="XP_033685764.1">
    <property type="nucleotide sequence ID" value="XM_033833060.1"/>
</dbReference>
<dbReference type="Pfam" id="PF12311">
    <property type="entry name" value="DUF3632"/>
    <property type="match status" value="1"/>
</dbReference>
<name>A0A6A6IMH8_9PLEO</name>
<keyword evidence="1" id="KW-0175">Coiled coil</keyword>
<evidence type="ECO:0000256" key="1">
    <source>
        <dbReference type="SAM" id="Coils"/>
    </source>
</evidence>
<sequence length="294" mass="33751">MEDTPGTWGVLAYWNDQIHGFDGKEPAEPPKDTFGLPKVLVRRGTNPLLRLVDEVRELRQVVEWKEDIQDLFGEAELEPEPEQRVVELSVKVDSLQEKRDNQQQIDQITAINNIESLVSKIDDLKAKNFRSQEEMKRSAGIQTEAAFFKAKNENLQLDLTEVRKELEETIKNLGFVKRSANLSFCVREKWNDPTSTDEARSEEFPQWKNLNSFVARLTSLGFTPWLNLPIWQLRIALEELLVKGAAMECRVWVASEWMLRCADLSSKDMNSNKELNAGTARSLRVGSLYDGNRL</sequence>
<proteinExistence type="predicted"/>
<dbReference type="EMBL" id="ML987193">
    <property type="protein sequence ID" value="KAF2250760.1"/>
    <property type="molecule type" value="Genomic_DNA"/>
</dbReference>
<feature type="coiled-coil region" evidence="1">
    <location>
        <begin position="85"/>
        <end position="172"/>
    </location>
</feature>
<gene>
    <name evidence="2" type="ORF">BU26DRAFT_562721</name>
</gene>
<dbReference type="AlphaFoldDB" id="A0A6A6IMH8"/>
<evidence type="ECO:0000313" key="2">
    <source>
        <dbReference type="EMBL" id="KAF2250760.1"/>
    </source>
</evidence>
<dbReference type="OrthoDB" id="3350591at2759"/>